<comment type="caution">
    <text evidence="1">The sequence shown here is derived from an EMBL/GenBank/DDBJ whole genome shotgun (WGS) entry which is preliminary data.</text>
</comment>
<proteinExistence type="predicted"/>
<gene>
    <name evidence="1" type="primary">cut9</name>
    <name evidence="1" type="ORF">GGI18_000751</name>
</gene>
<evidence type="ECO:0000313" key="1">
    <source>
        <dbReference type="EMBL" id="KAJ2791974.1"/>
    </source>
</evidence>
<keyword evidence="2" id="KW-1185">Reference proteome</keyword>
<dbReference type="Proteomes" id="UP001140066">
    <property type="component" value="Unassembled WGS sequence"/>
</dbReference>
<sequence length="1092" mass="116310">MSEVLAHLRALRADCAKGLAWSSALVWAEKAFLLTDDIDDLLWLVDALVTNGQYRQAEEWIVNPLYTSKCLASATGRYLASVIAMRLGRAEDALEVLNIDLSQTVGSLGARRDGPQSSRSRVAHTPTAARGVSGSYAPSMATQRSLLDEIPIISKNSRQDKNARDDAWVAGEPAVSEGVRPLNPRAWMLYMQGAAVVQLSNIGGSETTPSIKALRLRYPESTTGSILPNAHGQSNSARTAIYGTESAKTALGGMGMLVASIWIEALRADARCWEAWSGIREHGLLTCEEELQLVDSLDWATSCGGSKSVGRFFRDYCLASQTTFSLSNAVVEATDRLLSAYPRLSGDPSLRAIQAARLLSLGRARACLEYTVCALEYRRMPDPNTTAIHITALTVLYAKDALFRIAHELAEEFGMSSIKRAEIESADTSSLLGLGAIVGLGAGKGSSASGFYGTPLSTPRMSSVGAAVAGTGRVRAGARGLMVPETPTRAGLNSVFAGGSSAASAMRHPTAASGSFAVVARAVAQSSSAAATAAWRGLWGLPTWTHPGPPVLATYPCALGPAQASSVNAEATISTLGTFTTTNAQSVGSPTQYEFVGASLAWYAIGCYYLVSAARLVLPDVSQHEWALSGVFYRSGLAGPMAGQADRSGSVAAMRHSQSLAPDAEHALAEARRWLAKTTLASPRSVVAWIAFAHTFIVAGEWESATRALHTAVGLCGCEGIVHSGGKDGSAAIDPTQQTPKSGGVSAQDMSEAAPLERGSQLAHAPLASLGSVYLRMGDLGMAESCFDASARSLSGYRIEEWLAAWKPQLDLLDNASILEWCMSAQHTNCDGPVQLSSMVDPQLLNDVGVLFYNKNQLDSARVFFIIALKALDLNFNMQHRLHLSFNSGSQKSGRRIVSPEFQAFSALYKANLGNTLRKIGCYDSALVCLRAAALNAPASVDILLSEAFTLHLRTMELYSESDPAFEKCLDQAIDSYHRILSIIPGDAVTTDLLALAMELSANIQSLPFFTDDLDIAKELDEPLNAFGFDDYDDENGLPAYDSPPSGAVSDLSLTHQPDEQASGVEYSDDEEMEIVEDTEENSGSESDMAMD</sequence>
<protein>
    <submittedName>
        <fullName evidence="1">Anaphase-promoting complex subunit Cut9</fullName>
    </submittedName>
</protein>
<organism evidence="1 2">
    <name type="scientific">Coemansia linderi</name>
    <dbReference type="NCBI Taxonomy" id="2663919"/>
    <lineage>
        <taxon>Eukaryota</taxon>
        <taxon>Fungi</taxon>
        <taxon>Fungi incertae sedis</taxon>
        <taxon>Zoopagomycota</taxon>
        <taxon>Kickxellomycotina</taxon>
        <taxon>Kickxellomycetes</taxon>
        <taxon>Kickxellales</taxon>
        <taxon>Kickxellaceae</taxon>
        <taxon>Coemansia</taxon>
    </lineage>
</organism>
<reference evidence="1" key="1">
    <citation type="submission" date="2022-07" db="EMBL/GenBank/DDBJ databases">
        <title>Phylogenomic reconstructions and comparative analyses of Kickxellomycotina fungi.</title>
        <authorList>
            <person name="Reynolds N.K."/>
            <person name="Stajich J.E."/>
            <person name="Barry K."/>
            <person name="Grigoriev I.V."/>
            <person name="Crous P."/>
            <person name="Smith M.E."/>
        </authorList>
    </citation>
    <scope>NUCLEOTIDE SEQUENCE</scope>
    <source>
        <strain evidence="1">BCRC 34191</strain>
    </source>
</reference>
<evidence type="ECO:0000313" key="2">
    <source>
        <dbReference type="Proteomes" id="UP001140066"/>
    </source>
</evidence>
<accession>A0ACC1KMD7</accession>
<name>A0ACC1KMD7_9FUNG</name>
<dbReference type="EMBL" id="JANBUK010000071">
    <property type="protein sequence ID" value="KAJ2791974.1"/>
    <property type="molecule type" value="Genomic_DNA"/>
</dbReference>